<reference evidence="1 2" key="1">
    <citation type="submission" date="2016-09" db="EMBL/GenBank/DDBJ databases">
        <title>Chromobacterium muskegensis sp. nov., an insecticidal bacterium isolated from Sphagnum bogs.</title>
        <authorList>
            <person name="Sparks M.E."/>
            <person name="Blackburn M.B."/>
            <person name="Gundersen-Rindal D.E."/>
            <person name="Mitchell A."/>
            <person name="Farrar R."/>
            <person name="Kuhar D."/>
        </authorList>
    </citation>
    <scope>NUCLEOTIDE SEQUENCE [LARGE SCALE GENOMIC DNA]</scope>
    <source>
        <strain evidence="1 2">37-2</strain>
    </source>
</reference>
<evidence type="ECO:0000313" key="1">
    <source>
        <dbReference type="EMBL" id="OHX10192.1"/>
    </source>
</evidence>
<gene>
    <name evidence="1" type="ORF">BI347_20505</name>
</gene>
<proteinExistence type="predicted"/>
<comment type="caution">
    <text evidence="1">The sequence shown here is derived from an EMBL/GenBank/DDBJ whole genome shotgun (WGS) entry which is preliminary data.</text>
</comment>
<dbReference type="Proteomes" id="UP000180088">
    <property type="component" value="Unassembled WGS sequence"/>
</dbReference>
<protein>
    <submittedName>
        <fullName evidence="1">Uncharacterized protein</fullName>
    </submittedName>
</protein>
<dbReference type="AlphaFoldDB" id="A0A1S1WTJ0"/>
<dbReference type="STRING" id="1903179.BI347_20505"/>
<evidence type="ECO:0000313" key="2">
    <source>
        <dbReference type="Proteomes" id="UP000180088"/>
    </source>
</evidence>
<dbReference type="EMBL" id="MKCS01000004">
    <property type="protein sequence ID" value="OHX10192.1"/>
    <property type="molecule type" value="Genomic_DNA"/>
</dbReference>
<name>A0A1S1WTJ0_9NEIS</name>
<sequence>MIMKSVELTACRSEGFAPRIPQDVLLQPDLLEMGLAGELPPEARDEEEDARWACLPFLQLAVERMCVMALLAEDHEVDFSPLDGEALPQMRRKAADPVFSRAAEDYLAALATLGSMSGRDEGELHRSIAGLYRRGGR</sequence>
<organism evidence="1 2">
    <name type="scientific">Chromobacterium sphagni</name>
    <dbReference type="NCBI Taxonomy" id="1903179"/>
    <lineage>
        <taxon>Bacteria</taxon>
        <taxon>Pseudomonadati</taxon>
        <taxon>Pseudomonadota</taxon>
        <taxon>Betaproteobacteria</taxon>
        <taxon>Neisseriales</taxon>
        <taxon>Chromobacteriaceae</taxon>
        <taxon>Chromobacterium</taxon>
    </lineage>
</organism>
<accession>A0A1S1WTJ0</accession>